<keyword evidence="21" id="KW-1185">Reference proteome</keyword>
<evidence type="ECO:0000256" key="13">
    <source>
        <dbReference type="ARBA" id="ARBA00023180"/>
    </source>
</evidence>
<dbReference type="GO" id="GO:0000155">
    <property type="term" value="F:phosphorelay sensor kinase activity"/>
    <property type="evidence" value="ECO:0007669"/>
    <property type="project" value="InterPro"/>
</dbReference>
<dbReference type="CDD" id="cd00082">
    <property type="entry name" value="HisKA"/>
    <property type="match status" value="1"/>
</dbReference>
<evidence type="ECO:0000256" key="5">
    <source>
        <dbReference type="ARBA" id="ARBA00022679"/>
    </source>
</evidence>
<feature type="compositionally biased region" description="Pro residues" evidence="15">
    <location>
        <begin position="1315"/>
        <end position="1326"/>
    </location>
</feature>
<dbReference type="SUPFAM" id="SSF52172">
    <property type="entry name" value="CheY-like"/>
    <property type="match status" value="1"/>
</dbReference>
<evidence type="ECO:0000259" key="19">
    <source>
        <dbReference type="PROSITE" id="PS50110"/>
    </source>
</evidence>
<evidence type="ECO:0000256" key="15">
    <source>
        <dbReference type="SAM" id="MobiDB-lite"/>
    </source>
</evidence>
<feature type="region of interest" description="Disordered" evidence="15">
    <location>
        <begin position="1306"/>
        <end position="1338"/>
    </location>
</feature>
<dbReference type="SUPFAM" id="SSF55874">
    <property type="entry name" value="ATPase domain of HSP90 chaperone/DNA topoisomerase II/histidine kinase"/>
    <property type="match status" value="1"/>
</dbReference>
<dbReference type="SMART" id="SM00387">
    <property type="entry name" value="HATPase_c"/>
    <property type="match status" value="1"/>
</dbReference>
<evidence type="ECO:0000256" key="8">
    <source>
        <dbReference type="ARBA" id="ARBA00022777"/>
    </source>
</evidence>
<dbReference type="Pfam" id="PF03663">
    <property type="entry name" value="Glyco_hydro_76"/>
    <property type="match status" value="1"/>
</dbReference>
<keyword evidence="6 16" id="KW-0812">Transmembrane</keyword>
<dbReference type="InterPro" id="IPR004358">
    <property type="entry name" value="Sig_transdc_His_kin-like_C"/>
</dbReference>
<dbReference type="PANTHER" id="PTHR43047:SF72">
    <property type="entry name" value="OSMOSENSING HISTIDINE PROTEIN KINASE SLN1"/>
    <property type="match status" value="1"/>
</dbReference>
<dbReference type="Pfam" id="PF00072">
    <property type="entry name" value="Response_reg"/>
    <property type="match status" value="1"/>
</dbReference>
<evidence type="ECO:0000256" key="17">
    <source>
        <dbReference type="SAM" id="SignalP"/>
    </source>
</evidence>
<evidence type="ECO:0000256" key="12">
    <source>
        <dbReference type="ARBA" id="ARBA00023136"/>
    </source>
</evidence>
<feature type="domain" description="Histidine kinase" evidence="18">
    <location>
        <begin position="940"/>
        <end position="1243"/>
    </location>
</feature>
<dbReference type="InterPro" id="IPR036890">
    <property type="entry name" value="HATPase_C_sf"/>
</dbReference>
<dbReference type="SUPFAM" id="SSF48208">
    <property type="entry name" value="Six-hairpin glycosidases"/>
    <property type="match status" value="1"/>
</dbReference>
<feature type="modified residue" description="4-aspartylphosphate" evidence="14">
    <location>
        <position position="1399"/>
    </location>
</feature>
<keyword evidence="17" id="KW-0732">Signal</keyword>
<dbReference type="InterPro" id="IPR005198">
    <property type="entry name" value="Glyco_hydro_76"/>
</dbReference>
<dbReference type="GO" id="GO:0005886">
    <property type="term" value="C:plasma membrane"/>
    <property type="evidence" value="ECO:0007669"/>
    <property type="project" value="TreeGrafter"/>
</dbReference>
<name>A0A8H4GJN8_9EURO</name>
<protein>
    <recommendedName>
        <fullName evidence="3">histidine kinase</fullName>
        <ecNumber evidence="3">2.7.13.3</ecNumber>
    </recommendedName>
</protein>
<keyword evidence="12 16" id="KW-0472">Membrane</keyword>
<keyword evidence="10 16" id="KW-1133">Transmembrane helix</keyword>
<comment type="catalytic activity">
    <reaction evidence="1">
        <text>ATP + protein L-histidine = ADP + protein N-phospho-L-histidine.</text>
        <dbReference type="EC" id="2.7.13.3"/>
    </reaction>
</comment>
<dbReference type="GO" id="GO:0009927">
    <property type="term" value="F:histidine phosphotransfer kinase activity"/>
    <property type="evidence" value="ECO:0007669"/>
    <property type="project" value="TreeGrafter"/>
</dbReference>
<dbReference type="EMBL" id="JAAAPX010000064">
    <property type="protein sequence ID" value="KAF4234911.1"/>
    <property type="molecule type" value="Genomic_DNA"/>
</dbReference>
<dbReference type="Gene3D" id="1.50.10.20">
    <property type="match status" value="1"/>
</dbReference>
<evidence type="ECO:0000256" key="6">
    <source>
        <dbReference type="ARBA" id="ARBA00022692"/>
    </source>
</evidence>
<keyword evidence="4 14" id="KW-0597">Phosphoprotein</keyword>
<dbReference type="InterPro" id="IPR036097">
    <property type="entry name" value="HisK_dim/P_sf"/>
</dbReference>
<feature type="transmembrane region" description="Helical" evidence="16">
    <location>
        <begin position="385"/>
        <end position="410"/>
    </location>
</feature>
<dbReference type="InterPro" id="IPR011006">
    <property type="entry name" value="CheY-like_superfamily"/>
</dbReference>
<dbReference type="InterPro" id="IPR003594">
    <property type="entry name" value="HATPase_dom"/>
</dbReference>
<feature type="signal peptide" evidence="17">
    <location>
        <begin position="1"/>
        <end position="16"/>
    </location>
</feature>
<evidence type="ECO:0000256" key="16">
    <source>
        <dbReference type="SAM" id="Phobius"/>
    </source>
</evidence>
<dbReference type="GO" id="GO:0005975">
    <property type="term" value="P:carbohydrate metabolic process"/>
    <property type="evidence" value="ECO:0007669"/>
    <property type="project" value="InterPro"/>
</dbReference>
<dbReference type="CDD" id="cd17546">
    <property type="entry name" value="REC_hyHK_CKI1_RcsC-like"/>
    <property type="match status" value="1"/>
</dbReference>
<reference evidence="20" key="1">
    <citation type="journal article" date="2020" name="bioRxiv">
        <title>Genomic and phenotypic heterogeneity of clinical isolates of the human pathogens Aspergillus fumigatus, Aspergillus lentulus and Aspergillus fumigatiaffinis.</title>
        <authorList>
            <person name="dos Santos R.A.C."/>
            <person name="Steenwyk J.L."/>
            <person name="Rivero-Menendez O."/>
            <person name="Mead M.E."/>
            <person name="Silva L.P."/>
            <person name="Bastos R.W."/>
            <person name="Alastruey-Izquierdo A."/>
            <person name="Goldman G.H."/>
            <person name="Rokas A."/>
        </authorList>
    </citation>
    <scope>NUCLEOTIDE SEQUENCE</scope>
    <source>
        <strain evidence="20">CNM-CM6805</strain>
    </source>
</reference>
<sequence length="1476" mass="161769">MLPEFVFLVLAPSVAAATPTTRAETALAALQTWYNTTSGIWNTCGWWNGANCMTVIADLADVDDSVRDVAVGVFENTFAVAPRSNPAPGRGNDTYNGAIKHHRPEEASRRRAGVDVSQWLDGAYDDDAWWALAWIAAFDVTGREEYLDLAVGVFEELSKVWPSRCGGGIYWDYTHTYVNAIANELFLSLAAHLANRASNKEYYVDWAQREWDWFQASGMINENHTINDGLTESCENNGQTTWTYNQGVILGGLAELYRASPNETFLESAGEIARAAIAALSDTNGVMHEPCEPSSCTGDSTQFKGIFVRNLRLLHSVAPDEEYSRVITASADSIWANDRDANNKMGVNWAGPLEQVDASSHSSAMDALVAAIGLCQSCLRMRIPIAVQLGLLVLVTALVGLAVLSIATWVNSYNFVVDVQSEGLELVAKIKASQIASNLKLLESTSKTIVTRLLIQGALGRFYNGNSSDSNWTSSVTDVQSALGSNNYLDLYQAIIFSRNGQGDRHGLLNVTAKDIAEITLPYTYPNGTAVMLGDEGLGYPPALYPNLTYSAASDGSTTTDVYAFSDYKLGLDTALLLGPLPINSSFSLVSVTVPIINNTSATDILGYMTVVASAANLQATINSRDGLGHTAQILLLGPSRAHNQFAPEAYPATATSPPNVEGLSHAEVHYVFEPTPLPGQSSRHGGKLSMNSFPLSRYPLAWKLMSKPWAETNDSVSDLSTRNEHGYQVAVGAIRPKTQMAQWILLVEQTQAEAFAPINKLRKIILACVFGTIGFIILIVPPLAHLAVAPIRRLREATRKSIEPPSQPPHNCPPSSGPYIVGTAEAETEPRTFDDHMDEKGFVAWVKHFRRKDRPNSAHSNGSRHHARAFQIPGRVKERKHLITDELTELTSTFNEMSDELSIHYHRLEERVAERTRELEAAKLAAETANESKTLFIANISHELKTPLNGILGMCAVCMGEDDLPRIKKSLQVVYKSGDLLLHLLNDLLTFSKNQIDQAIRLEEREFRLSDIRSQLAVIFQNQVQEKHIDFKVDFVSVDALPLKGDGFQEKTFLPSPPALGPPGTGRLRDMVLWGDQHRILQVLINLVSNSVKFTPEHGKVEVRIKCVREVETPGSPRTSLQDSRRNSRLRSRPPSHASSQPRDPVDGLVQEEYHTPVLSQLRTLIFQFEVEDNGPGVALHLQKRVFEPFVQGDLGLNRKYGGTGLGLSICAQLSRLMNGKITLESEPGKGALFTVEIPLKFVKEAAPSTRSSSAAGSRTPSVFSLDDLSGLARPPSNNGSVGSVRSDPLTNFEKQDLQPRLVGLSQPFFTPTPSSPAPSTPRAPPADGAKPEVKDNTSGKVRVLVAEDNVVNQEVVLRMLRLEEVYDVTVVKDGQEAYDTVKANMEEGKVFDLIFMDIQMPNLDGLESTRLIRGMGYSAPIVALSAFSEESNIKDCMDSGMDMFISKPIRRPALKQVLNKFATIPEEPENVQDS</sequence>
<dbReference type="SUPFAM" id="SSF47384">
    <property type="entry name" value="Homodimeric domain of signal transducing histidine kinase"/>
    <property type="match status" value="1"/>
</dbReference>
<evidence type="ECO:0000256" key="10">
    <source>
        <dbReference type="ARBA" id="ARBA00022989"/>
    </source>
</evidence>
<dbReference type="FunFam" id="3.40.50.2300:FF:000289">
    <property type="entry name" value="Osmosensing histidine protein kinase SLN1"/>
    <property type="match status" value="1"/>
</dbReference>
<keyword evidence="7" id="KW-0547">Nucleotide-binding</keyword>
<dbReference type="FunFam" id="1.10.287.130:FF:000004">
    <property type="entry name" value="Ethylene receptor 1"/>
    <property type="match status" value="1"/>
</dbReference>
<dbReference type="InterPro" id="IPR005467">
    <property type="entry name" value="His_kinase_dom"/>
</dbReference>
<dbReference type="EC" id="2.7.13.3" evidence="3"/>
<dbReference type="Proteomes" id="UP000653565">
    <property type="component" value="Unassembled WGS sequence"/>
</dbReference>
<reference evidence="20" key="2">
    <citation type="submission" date="2020-04" db="EMBL/GenBank/DDBJ databases">
        <authorList>
            <person name="Santos R.A.C."/>
            <person name="Steenwyk J.L."/>
            <person name="Rivero-Menendez O."/>
            <person name="Mead M.E."/>
            <person name="Silva L.P."/>
            <person name="Bastos R.W."/>
            <person name="Alastruey-Izquierdo A."/>
            <person name="Goldman G.H."/>
            <person name="Rokas A."/>
        </authorList>
    </citation>
    <scope>NUCLEOTIDE SEQUENCE</scope>
    <source>
        <strain evidence="20">CNM-CM6805</strain>
    </source>
</reference>
<feature type="region of interest" description="Disordered" evidence="15">
    <location>
        <begin position="1113"/>
        <end position="1149"/>
    </location>
</feature>
<keyword evidence="8" id="KW-0418">Kinase</keyword>
<dbReference type="PROSITE" id="PS50109">
    <property type="entry name" value="HIS_KIN"/>
    <property type="match status" value="1"/>
</dbReference>
<keyword evidence="13" id="KW-0325">Glycoprotein</keyword>
<organism evidence="20 21">
    <name type="scientific">Aspergillus fumigatiaffinis</name>
    <dbReference type="NCBI Taxonomy" id="340414"/>
    <lineage>
        <taxon>Eukaryota</taxon>
        <taxon>Fungi</taxon>
        <taxon>Dikarya</taxon>
        <taxon>Ascomycota</taxon>
        <taxon>Pezizomycotina</taxon>
        <taxon>Eurotiomycetes</taxon>
        <taxon>Eurotiomycetidae</taxon>
        <taxon>Eurotiales</taxon>
        <taxon>Aspergillaceae</taxon>
        <taxon>Aspergillus</taxon>
        <taxon>Aspergillus subgen. Fumigati</taxon>
    </lineage>
</organism>
<keyword evidence="11" id="KW-0902">Two-component regulatory system</keyword>
<dbReference type="InterPro" id="IPR008928">
    <property type="entry name" value="6-hairpin_glycosidase_sf"/>
</dbReference>
<evidence type="ECO:0000256" key="7">
    <source>
        <dbReference type="ARBA" id="ARBA00022741"/>
    </source>
</evidence>
<comment type="subcellular location">
    <subcellularLocation>
        <location evidence="2">Membrane</location>
    </subcellularLocation>
</comment>
<dbReference type="SMART" id="SM00388">
    <property type="entry name" value="HisKA"/>
    <property type="match status" value="1"/>
</dbReference>
<dbReference type="SMART" id="SM00448">
    <property type="entry name" value="REC"/>
    <property type="match status" value="1"/>
</dbReference>
<keyword evidence="5" id="KW-0808">Transferase</keyword>
<dbReference type="Pfam" id="PF00512">
    <property type="entry name" value="HisKA"/>
    <property type="match status" value="1"/>
</dbReference>
<dbReference type="PROSITE" id="PS50110">
    <property type="entry name" value="RESPONSE_REGULATORY"/>
    <property type="match status" value="1"/>
</dbReference>
<gene>
    <name evidence="20" type="ORF">CNMCM6805_008384</name>
</gene>
<dbReference type="InterPro" id="IPR003661">
    <property type="entry name" value="HisK_dim/P_dom"/>
</dbReference>
<feature type="domain" description="Response regulatory" evidence="19">
    <location>
        <begin position="1344"/>
        <end position="1464"/>
    </location>
</feature>
<evidence type="ECO:0000256" key="11">
    <source>
        <dbReference type="ARBA" id="ARBA00023012"/>
    </source>
</evidence>
<comment type="caution">
    <text evidence="20">The sequence shown here is derived from an EMBL/GenBank/DDBJ whole genome shotgun (WGS) entry which is preliminary data.</text>
</comment>
<feature type="region of interest" description="Disordered" evidence="15">
    <location>
        <begin position="1268"/>
        <end position="1290"/>
    </location>
</feature>
<dbReference type="Gene3D" id="3.40.50.2300">
    <property type="match status" value="1"/>
</dbReference>
<evidence type="ECO:0000256" key="14">
    <source>
        <dbReference type="PROSITE-ProRule" id="PRU00169"/>
    </source>
</evidence>
<evidence type="ECO:0000256" key="1">
    <source>
        <dbReference type="ARBA" id="ARBA00000085"/>
    </source>
</evidence>
<dbReference type="PANTHER" id="PTHR43047">
    <property type="entry name" value="TWO-COMPONENT HISTIDINE PROTEIN KINASE"/>
    <property type="match status" value="1"/>
</dbReference>
<keyword evidence="9" id="KW-0067">ATP-binding</keyword>
<dbReference type="InterPro" id="IPR001789">
    <property type="entry name" value="Sig_transdc_resp-reg_receiver"/>
</dbReference>
<evidence type="ECO:0000259" key="18">
    <source>
        <dbReference type="PROSITE" id="PS50109"/>
    </source>
</evidence>
<evidence type="ECO:0000256" key="4">
    <source>
        <dbReference type="ARBA" id="ARBA00022553"/>
    </source>
</evidence>
<evidence type="ECO:0000256" key="2">
    <source>
        <dbReference type="ARBA" id="ARBA00004370"/>
    </source>
</evidence>
<dbReference type="Gene3D" id="1.10.287.130">
    <property type="match status" value="1"/>
</dbReference>
<dbReference type="Pfam" id="PF02518">
    <property type="entry name" value="HATPase_c"/>
    <property type="match status" value="1"/>
</dbReference>
<evidence type="ECO:0000313" key="21">
    <source>
        <dbReference type="Proteomes" id="UP000653565"/>
    </source>
</evidence>
<accession>A0A8H4GJN8</accession>
<feature type="transmembrane region" description="Helical" evidence="16">
    <location>
        <begin position="765"/>
        <end position="785"/>
    </location>
</feature>
<dbReference type="OrthoDB" id="60033at2759"/>
<evidence type="ECO:0000256" key="9">
    <source>
        <dbReference type="ARBA" id="ARBA00022840"/>
    </source>
</evidence>
<dbReference type="GO" id="GO:0007234">
    <property type="term" value="P:osmosensory signaling via phosphorelay pathway"/>
    <property type="evidence" value="ECO:0007669"/>
    <property type="project" value="UniProtKB-ARBA"/>
</dbReference>
<dbReference type="PRINTS" id="PR00344">
    <property type="entry name" value="BCTRLSENSOR"/>
</dbReference>
<proteinExistence type="predicted"/>
<evidence type="ECO:0000313" key="20">
    <source>
        <dbReference type="EMBL" id="KAF4234911.1"/>
    </source>
</evidence>
<evidence type="ECO:0000256" key="3">
    <source>
        <dbReference type="ARBA" id="ARBA00012438"/>
    </source>
</evidence>
<dbReference type="GO" id="GO:0005524">
    <property type="term" value="F:ATP binding"/>
    <property type="evidence" value="ECO:0007669"/>
    <property type="project" value="UniProtKB-KW"/>
</dbReference>
<dbReference type="Gene3D" id="3.30.565.10">
    <property type="entry name" value="Histidine kinase-like ATPase, C-terminal domain"/>
    <property type="match status" value="1"/>
</dbReference>
<dbReference type="CDD" id="cd16922">
    <property type="entry name" value="HATPase_EvgS-ArcB-TorS-like"/>
    <property type="match status" value="1"/>
</dbReference>
<feature type="chain" id="PRO_5044154945" description="histidine kinase" evidence="17">
    <location>
        <begin position="17"/>
        <end position="1476"/>
    </location>
</feature>